<evidence type="ECO:0000256" key="2">
    <source>
        <dbReference type="ARBA" id="ARBA00023157"/>
    </source>
</evidence>
<dbReference type="SUPFAM" id="SSF54001">
    <property type="entry name" value="Cysteine proteinases"/>
    <property type="match status" value="1"/>
</dbReference>
<organism evidence="4 5">
    <name type="scientific">Edaphobacter dinghuensis</name>
    <dbReference type="NCBI Taxonomy" id="1560005"/>
    <lineage>
        <taxon>Bacteria</taxon>
        <taxon>Pseudomonadati</taxon>
        <taxon>Acidobacteriota</taxon>
        <taxon>Terriglobia</taxon>
        <taxon>Terriglobales</taxon>
        <taxon>Acidobacteriaceae</taxon>
        <taxon>Edaphobacter</taxon>
    </lineage>
</organism>
<dbReference type="InterPro" id="IPR013128">
    <property type="entry name" value="Peptidase_C1A"/>
</dbReference>
<dbReference type="Pfam" id="PF00112">
    <property type="entry name" value="Peptidase_C1"/>
    <property type="match status" value="1"/>
</dbReference>
<dbReference type="Gene3D" id="2.120.10.70">
    <property type="entry name" value="Fucose-specific lectin"/>
    <property type="match status" value="1"/>
</dbReference>
<dbReference type="CDD" id="cd02248">
    <property type="entry name" value="Peptidase_C1A"/>
    <property type="match status" value="1"/>
</dbReference>
<accession>A0A917MCG6</accession>
<proteinExistence type="inferred from homology"/>
<name>A0A917MCG6_9BACT</name>
<reference evidence="4" key="2">
    <citation type="submission" date="2020-09" db="EMBL/GenBank/DDBJ databases">
        <authorList>
            <person name="Sun Q."/>
            <person name="Zhou Y."/>
        </authorList>
    </citation>
    <scope>NUCLEOTIDE SEQUENCE</scope>
    <source>
        <strain evidence="4">CGMCC 1.12997</strain>
    </source>
</reference>
<dbReference type="PROSITE" id="PS00640">
    <property type="entry name" value="THIOL_PROTEASE_ASN"/>
    <property type="match status" value="1"/>
</dbReference>
<dbReference type="InterPro" id="IPR025661">
    <property type="entry name" value="Pept_asp_AS"/>
</dbReference>
<dbReference type="Proteomes" id="UP000647241">
    <property type="component" value="Unassembled WGS sequence"/>
</dbReference>
<dbReference type="Gene3D" id="3.90.70.10">
    <property type="entry name" value="Cysteine proteinases"/>
    <property type="match status" value="1"/>
</dbReference>
<evidence type="ECO:0000313" key="4">
    <source>
        <dbReference type="EMBL" id="GGG88514.1"/>
    </source>
</evidence>
<dbReference type="GO" id="GO:0008234">
    <property type="term" value="F:cysteine-type peptidase activity"/>
    <property type="evidence" value="ECO:0007669"/>
    <property type="project" value="InterPro"/>
</dbReference>
<dbReference type="EMBL" id="BMGT01000004">
    <property type="protein sequence ID" value="GGG88514.1"/>
    <property type="molecule type" value="Genomic_DNA"/>
</dbReference>
<keyword evidence="2" id="KW-1015">Disulfide bond</keyword>
<comment type="caution">
    <text evidence="4">The sequence shown here is derived from an EMBL/GenBank/DDBJ whole genome shotgun (WGS) entry which is preliminary data.</text>
</comment>
<evidence type="ECO:0000313" key="5">
    <source>
        <dbReference type="Proteomes" id="UP000647241"/>
    </source>
</evidence>
<evidence type="ECO:0000256" key="1">
    <source>
        <dbReference type="ARBA" id="ARBA00008455"/>
    </source>
</evidence>
<sequence>MAIPLATLQTQISALGLRWRAAVTVNSNHTLEQAKNRTGYVPGPGKPSLQDREQISLKNLTALAQPVAPSPAAGATTAVKPDLQKLPIEPIKPIPIPIHPIILVPSAFDWRSHNGGDYVTPIVDQGGCGSCVAFGSIAAMESWIRIVWQNPTLAVKKSEAHLWFCYGPAAGAGACPGGGWWPDPAYSAMQQGITDASCFQYTSANQPCNLCSSWQETLTHTSGWHTIGSGVYDIKAYIAEHGPVTTCFTVYEDFYYYYSGGVYTYNAQTSGSVIGGHCVCIVGYDDAEGCWILKNSWGSGWGESGFFRMSYGSCGIDAEVWAIEGIIVPATVGRGSHIDGYQTSFNNQQHVNFIGTDSHVHELVYTDHWAHNDLTAAAGAPNAAAGSPLDGYETAYSSQQHVNYLGTDGHVHELYYTNRWAHNDLTVVAGAPAAASWSSLDGYATTFNNQQHVNFIGANCHVYELVYTDHWACNDLTQITKATNTVVGSPLDGYQTTFNNQQHVNYIGEDGHVHELVYTDHWAHNDLTNAAGAPGVTPGSGLDGYQTSFNNQQHVNFIGPNNHVYELVYTDHWAHNDLTQITGAPVTASQSALDGYQTTFNNQQHVNYLGADNHIHELVYTDHWAHNDLTSAAGAPGAMARTPLDGYQTTFNNQQHVNYIGADGQIHELVYTNHWADNDLSEVYH</sequence>
<evidence type="ECO:0000259" key="3">
    <source>
        <dbReference type="SMART" id="SM00645"/>
    </source>
</evidence>
<comment type="similarity">
    <text evidence="1">Belongs to the peptidase C1 family.</text>
</comment>
<reference evidence="4" key="1">
    <citation type="journal article" date="2014" name="Int. J. Syst. Evol. Microbiol.">
        <title>Complete genome sequence of Corynebacterium casei LMG S-19264T (=DSM 44701T), isolated from a smear-ripened cheese.</title>
        <authorList>
            <consortium name="US DOE Joint Genome Institute (JGI-PGF)"/>
            <person name="Walter F."/>
            <person name="Albersmeier A."/>
            <person name="Kalinowski J."/>
            <person name="Ruckert C."/>
        </authorList>
    </citation>
    <scope>NUCLEOTIDE SEQUENCE</scope>
    <source>
        <strain evidence="4">CGMCC 1.12997</strain>
    </source>
</reference>
<dbReference type="PROSITE" id="PS00639">
    <property type="entry name" value="THIOL_PROTEASE_HIS"/>
    <property type="match status" value="1"/>
</dbReference>
<dbReference type="InterPro" id="IPR039417">
    <property type="entry name" value="Peptidase_C1A_papain-like"/>
</dbReference>
<dbReference type="InterPro" id="IPR038765">
    <property type="entry name" value="Papain-like_cys_pep_sf"/>
</dbReference>
<gene>
    <name evidence="4" type="ORF">GCM10011585_35740</name>
</gene>
<dbReference type="SUPFAM" id="SSF89372">
    <property type="entry name" value="Fucose-specific lectin"/>
    <property type="match status" value="1"/>
</dbReference>
<dbReference type="SMART" id="SM00645">
    <property type="entry name" value="Pept_C1"/>
    <property type="match status" value="1"/>
</dbReference>
<dbReference type="AlphaFoldDB" id="A0A917MCG6"/>
<dbReference type="PANTHER" id="PTHR12411">
    <property type="entry name" value="CYSTEINE PROTEASE FAMILY C1-RELATED"/>
    <property type="match status" value="1"/>
</dbReference>
<dbReference type="GO" id="GO:0006508">
    <property type="term" value="P:proteolysis"/>
    <property type="evidence" value="ECO:0007669"/>
    <property type="project" value="InterPro"/>
</dbReference>
<keyword evidence="5" id="KW-1185">Reference proteome</keyword>
<feature type="domain" description="Peptidase C1A papain C-terminal" evidence="3">
    <location>
        <begin position="104"/>
        <end position="324"/>
    </location>
</feature>
<protein>
    <recommendedName>
        <fullName evidence="3">Peptidase C1A papain C-terminal domain-containing protein</fullName>
    </recommendedName>
</protein>
<dbReference type="InterPro" id="IPR000668">
    <property type="entry name" value="Peptidase_C1A_C"/>
</dbReference>
<dbReference type="InterPro" id="IPR025660">
    <property type="entry name" value="Pept_his_AS"/>
</dbReference>
<dbReference type="RefSeq" id="WP_188555595.1">
    <property type="nucleotide sequence ID" value="NZ_BMGT01000004.1"/>
</dbReference>